<proteinExistence type="predicted"/>
<comment type="caution">
    <text evidence="1">The sequence shown here is derived from an EMBL/GenBank/DDBJ whole genome shotgun (WGS) entry which is preliminary data.</text>
</comment>
<reference evidence="1" key="1">
    <citation type="submission" date="2023-04" db="EMBL/GenBank/DDBJ databases">
        <title>Draft Genome sequencing of Naganishia species isolated from polar environments using Oxford Nanopore Technology.</title>
        <authorList>
            <person name="Leo P."/>
            <person name="Venkateswaran K."/>
        </authorList>
    </citation>
    <scope>NUCLEOTIDE SEQUENCE</scope>
    <source>
        <strain evidence="1">MNA-CCFEE 5261</strain>
    </source>
</reference>
<evidence type="ECO:0000313" key="2">
    <source>
        <dbReference type="Proteomes" id="UP001241377"/>
    </source>
</evidence>
<sequence>MPVNWTRHGSTDSDTDVPGGNATRSVPRHPAPTRNPTLLDIIIDPQTTISLHLLFTYFFSLLALYLLHKNYHRFLLAKQTFSLARKSSTPARTVLVSSIPRALRSERALHEYFEHTCGWPVEAVQVVRHVGTDLRDAIREREYAMRQLERAWWVYQGGDDPVTARGRIRLEDDEEEEPSYPTSTREGSPSSIEIPVLIDDPEDPSPNWGERVGGGGGGQMPVDVEGQEERGWLSGWIGPSATDADRDGAGADDDGETSFARVRFTEEGRALVSDHHSGHAGRGVGGDSNEDDPEGRPVVDSSTTTTSATRMGKKQRDSTAAAAHRRNGPLKLSRDPWRPSGEAFVTFQSITSAELAAQVVHFPEHSQCRTELAPDPDDIVWANMGKSSRERLVRRMVVWAATAVILLFWIHSVISPLILIFGAIYFAVGCECPNTAVTGGT</sequence>
<protein>
    <submittedName>
        <fullName evidence="1">Uncharacterized protein</fullName>
    </submittedName>
</protein>
<keyword evidence="2" id="KW-1185">Reference proteome</keyword>
<gene>
    <name evidence="1" type="ORF">QFC19_003984</name>
</gene>
<organism evidence="1 2">
    <name type="scientific">Naganishia cerealis</name>
    <dbReference type="NCBI Taxonomy" id="610337"/>
    <lineage>
        <taxon>Eukaryota</taxon>
        <taxon>Fungi</taxon>
        <taxon>Dikarya</taxon>
        <taxon>Basidiomycota</taxon>
        <taxon>Agaricomycotina</taxon>
        <taxon>Tremellomycetes</taxon>
        <taxon>Filobasidiales</taxon>
        <taxon>Filobasidiaceae</taxon>
        <taxon>Naganishia</taxon>
    </lineage>
</organism>
<name>A0ACC2W112_9TREE</name>
<evidence type="ECO:0000313" key="1">
    <source>
        <dbReference type="EMBL" id="KAJ9104342.1"/>
    </source>
</evidence>
<dbReference type="Proteomes" id="UP001241377">
    <property type="component" value="Unassembled WGS sequence"/>
</dbReference>
<dbReference type="EMBL" id="JASBWR010000040">
    <property type="protein sequence ID" value="KAJ9104342.1"/>
    <property type="molecule type" value="Genomic_DNA"/>
</dbReference>
<accession>A0ACC2W112</accession>